<evidence type="ECO:0000259" key="1">
    <source>
        <dbReference type="Pfam" id="PF25191"/>
    </source>
</evidence>
<proteinExistence type="predicted"/>
<feature type="domain" description="DUF7832" evidence="1">
    <location>
        <begin position="2"/>
        <end position="112"/>
    </location>
</feature>
<accession>A0A378UKJ0</accession>
<dbReference type="Pfam" id="PF25191">
    <property type="entry name" value="DUF7832"/>
    <property type="match status" value="1"/>
</dbReference>
<evidence type="ECO:0000313" key="3">
    <source>
        <dbReference type="Proteomes" id="UP000254651"/>
    </source>
</evidence>
<keyword evidence="3" id="KW-1185">Reference proteome</keyword>
<protein>
    <recommendedName>
        <fullName evidence="1">DUF7832 domain-containing protein</fullName>
    </recommendedName>
</protein>
<dbReference type="EMBL" id="UGQS01000002">
    <property type="protein sequence ID" value="STZ77011.1"/>
    <property type="molecule type" value="Genomic_DNA"/>
</dbReference>
<evidence type="ECO:0000313" key="2">
    <source>
        <dbReference type="EMBL" id="STZ77011.1"/>
    </source>
</evidence>
<organism evidence="2 3">
    <name type="scientific">Bergeriella denitrificans</name>
    <name type="common">Neisseria denitrificans</name>
    <dbReference type="NCBI Taxonomy" id="494"/>
    <lineage>
        <taxon>Bacteria</taxon>
        <taxon>Pseudomonadati</taxon>
        <taxon>Pseudomonadota</taxon>
        <taxon>Betaproteobacteria</taxon>
        <taxon>Neisseriales</taxon>
        <taxon>Neisseriaceae</taxon>
        <taxon>Bergeriella</taxon>
    </lineage>
</organism>
<sequence length="149" mass="16593">MYDHIRFHTDEDYPADLPPENAATHIGMYWQWAAAQGLANPVWAQAEESAADFAAMCAGQLSGAQFLLRHMDGALMPDDFTEQGQRFTAFYYDDEEEGYGAFMEDYITALDTPALGGLYHAADTPENAALLAPVFQAAYERWLASLNNR</sequence>
<name>A0A378UKJ0_BERDE</name>
<dbReference type="AlphaFoldDB" id="A0A378UKJ0"/>
<gene>
    <name evidence="2" type="ORF">NCTC10295_01811</name>
</gene>
<dbReference type="RefSeq" id="WP_066081082.1">
    <property type="nucleotide sequence ID" value="NZ_CP181246.1"/>
</dbReference>
<dbReference type="InterPro" id="IPR057154">
    <property type="entry name" value="DUF7832"/>
</dbReference>
<dbReference type="Proteomes" id="UP000254651">
    <property type="component" value="Unassembled WGS sequence"/>
</dbReference>
<reference evidence="2 3" key="1">
    <citation type="submission" date="2018-06" db="EMBL/GenBank/DDBJ databases">
        <authorList>
            <consortium name="Pathogen Informatics"/>
            <person name="Doyle S."/>
        </authorList>
    </citation>
    <scope>NUCLEOTIDE SEQUENCE [LARGE SCALE GENOMIC DNA]</scope>
    <source>
        <strain evidence="2 3">NCTC10295</strain>
    </source>
</reference>